<comment type="caution">
    <text evidence="2">The sequence shown here is derived from an EMBL/GenBank/DDBJ whole genome shotgun (WGS) entry which is preliminary data.</text>
</comment>
<dbReference type="SUPFAM" id="SSF56399">
    <property type="entry name" value="ADP-ribosylation"/>
    <property type="match status" value="1"/>
</dbReference>
<proteinExistence type="predicted"/>
<name>A0A399M9J9_9PSED</name>
<accession>A0A399M9J9</accession>
<dbReference type="Proteomes" id="UP000265875">
    <property type="component" value="Unassembled WGS sequence"/>
</dbReference>
<evidence type="ECO:0000256" key="1">
    <source>
        <dbReference type="SAM" id="MobiDB-lite"/>
    </source>
</evidence>
<organism evidence="2 3">
    <name type="scientific">Pseudomonas monteilii</name>
    <dbReference type="NCBI Taxonomy" id="76759"/>
    <lineage>
        <taxon>Bacteria</taxon>
        <taxon>Pseudomonadati</taxon>
        <taxon>Pseudomonadota</taxon>
        <taxon>Gammaproteobacteria</taxon>
        <taxon>Pseudomonadales</taxon>
        <taxon>Pseudomonadaceae</taxon>
        <taxon>Pseudomonas</taxon>
    </lineage>
</organism>
<feature type="compositionally biased region" description="Low complexity" evidence="1">
    <location>
        <begin position="211"/>
        <end position="224"/>
    </location>
</feature>
<feature type="compositionally biased region" description="Basic and acidic residues" evidence="1">
    <location>
        <begin position="189"/>
        <end position="198"/>
    </location>
</feature>
<dbReference type="AlphaFoldDB" id="A0A399M9J9"/>
<protein>
    <submittedName>
        <fullName evidence="2">RHS repeat-associated core domain-containing protein</fullName>
    </submittedName>
</protein>
<dbReference type="InterPro" id="IPR050708">
    <property type="entry name" value="T6SS_VgrG/RHS"/>
</dbReference>
<evidence type="ECO:0000313" key="2">
    <source>
        <dbReference type="EMBL" id="RII77927.1"/>
    </source>
</evidence>
<dbReference type="EMBL" id="QWLL01000022">
    <property type="protein sequence ID" value="RII77927.1"/>
    <property type="molecule type" value="Genomic_DNA"/>
</dbReference>
<dbReference type="PANTHER" id="PTHR32305">
    <property type="match status" value="1"/>
</dbReference>
<evidence type="ECO:0000313" key="3">
    <source>
        <dbReference type="Proteomes" id="UP000265875"/>
    </source>
</evidence>
<reference evidence="2 3" key="1">
    <citation type="submission" date="2018-08" db="EMBL/GenBank/DDBJ databases">
        <title>Draft genome sequence of the cyanotroph, Pseudomonas monteilii BCN3.</title>
        <authorList>
            <person name="Jones L.B."/>
            <person name="Kunz D.A."/>
        </authorList>
    </citation>
    <scope>NUCLEOTIDE SEQUENCE [LARGE SCALE GENOMIC DNA]</scope>
    <source>
        <strain evidence="2 3">BCN3</strain>
    </source>
</reference>
<dbReference type="PANTHER" id="PTHR32305:SF15">
    <property type="entry name" value="PROTEIN RHSA-RELATED"/>
    <property type="match status" value="1"/>
</dbReference>
<sequence>MHSGSSTVACNVGRLGFEMTNGKANYFYCSGKFHTSVARDGARSVFRHQYEALAVLSNGVGLLAADSQGSVLREGVGQALSYTSYGQSSGVVEQRTLLGYTGQFVDAATGGYPLGNGRRLYMPGIGRFCSPDSLSPFGAGGLNAYAYCSGDPVNRVDPSGRSPSGPLWGYKPKNALWDNRLVKSLAEGRGSRETHDVHIPTLTKGGKDFVNKSSSSSLSASVNSNHDHEGKITPGPSRSPHSADCYPCRRSELIFDHSAKKSLSWIEDSGRGEPVAMGVLSEHYEEMVEVYKHSQNGGEGDLGYGAIFRERVLWSKEKRIMRAQFFSKPKGHDSKVADLRKNFEP</sequence>
<gene>
    <name evidence="2" type="ORF">D0894_10290</name>
</gene>
<feature type="region of interest" description="Disordered" evidence="1">
    <location>
        <begin position="188"/>
        <end position="244"/>
    </location>
</feature>
<dbReference type="NCBIfam" id="TIGR03696">
    <property type="entry name" value="Rhs_assc_core"/>
    <property type="match status" value="1"/>
</dbReference>
<dbReference type="Gene3D" id="2.180.10.10">
    <property type="entry name" value="RHS repeat-associated core"/>
    <property type="match status" value="1"/>
</dbReference>
<dbReference type="InterPro" id="IPR022385">
    <property type="entry name" value="Rhs_assc_core"/>
</dbReference>